<comment type="similarity">
    <text evidence="1">Belongs to the peptidase C40 family.</text>
</comment>
<feature type="compositionally biased region" description="Low complexity" evidence="5">
    <location>
        <begin position="278"/>
        <end position="295"/>
    </location>
</feature>
<feature type="domain" description="NlpC/P60" evidence="7">
    <location>
        <begin position="75"/>
        <end position="199"/>
    </location>
</feature>
<dbReference type="InterPro" id="IPR000064">
    <property type="entry name" value="NLP_P60_dom"/>
</dbReference>
<accession>A0A8J7FSJ3</accession>
<dbReference type="InterPro" id="IPR051202">
    <property type="entry name" value="Peptidase_C40"/>
</dbReference>
<keyword evidence="9" id="KW-1185">Reference proteome</keyword>
<organism evidence="8 9">
    <name type="scientific">Chitinilyticum piscinae</name>
    <dbReference type="NCBI Taxonomy" id="2866724"/>
    <lineage>
        <taxon>Bacteria</taxon>
        <taxon>Pseudomonadati</taxon>
        <taxon>Pseudomonadota</taxon>
        <taxon>Betaproteobacteria</taxon>
        <taxon>Neisseriales</taxon>
        <taxon>Chitinibacteraceae</taxon>
        <taxon>Chitinilyticum</taxon>
    </lineage>
</organism>
<dbReference type="PROSITE" id="PS51935">
    <property type="entry name" value="NLPC_P60"/>
    <property type="match status" value="1"/>
</dbReference>
<evidence type="ECO:0000256" key="6">
    <source>
        <dbReference type="SAM" id="SignalP"/>
    </source>
</evidence>
<dbReference type="RefSeq" id="WP_194116366.1">
    <property type="nucleotide sequence ID" value="NZ_JADFUA010000005.1"/>
</dbReference>
<dbReference type="EMBL" id="JADFUA010000005">
    <property type="protein sequence ID" value="MBE9609846.1"/>
    <property type="molecule type" value="Genomic_DNA"/>
</dbReference>
<gene>
    <name evidence="8" type="ORF">INR99_10845</name>
</gene>
<feature type="compositionally biased region" description="Low complexity" evidence="5">
    <location>
        <begin position="220"/>
        <end position="246"/>
    </location>
</feature>
<evidence type="ECO:0000256" key="5">
    <source>
        <dbReference type="SAM" id="MobiDB-lite"/>
    </source>
</evidence>
<dbReference type="InterPro" id="IPR038765">
    <property type="entry name" value="Papain-like_cys_pep_sf"/>
</dbReference>
<dbReference type="Pfam" id="PF00877">
    <property type="entry name" value="NLPC_P60"/>
    <property type="match status" value="1"/>
</dbReference>
<feature type="region of interest" description="Disordered" evidence="5">
    <location>
        <begin position="215"/>
        <end position="312"/>
    </location>
</feature>
<dbReference type="SUPFAM" id="SSF54001">
    <property type="entry name" value="Cysteine proteinases"/>
    <property type="match status" value="1"/>
</dbReference>
<feature type="region of interest" description="Disordered" evidence="5">
    <location>
        <begin position="41"/>
        <end position="73"/>
    </location>
</feature>
<evidence type="ECO:0000259" key="7">
    <source>
        <dbReference type="PROSITE" id="PS51935"/>
    </source>
</evidence>
<evidence type="ECO:0000256" key="1">
    <source>
        <dbReference type="ARBA" id="ARBA00007074"/>
    </source>
</evidence>
<dbReference type="Gene3D" id="3.90.1720.10">
    <property type="entry name" value="endopeptidase domain like (from Nostoc punctiforme)"/>
    <property type="match status" value="1"/>
</dbReference>
<feature type="signal peptide" evidence="6">
    <location>
        <begin position="1"/>
        <end position="21"/>
    </location>
</feature>
<evidence type="ECO:0000256" key="2">
    <source>
        <dbReference type="ARBA" id="ARBA00022670"/>
    </source>
</evidence>
<feature type="chain" id="PRO_5035174912" evidence="6">
    <location>
        <begin position="22"/>
        <end position="312"/>
    </location>
</feature>
<dbReference type="AlphaFoldDB" id="A0A8J7FSJ3"/>
<dbReference type="Proteomes" id="UP000604481">
    <property type="component" value="Unassembled WGS sequence"/>
</dbReference>
<evidence type="ECO:0000313" key="9">
    <source>
        <dbReference type="Proteomes" id="UP000604481"/>
    </source>
</evidence>
<keyword evidence="3" id="KW-0378">Hydrolase</keyword>
<proteinExistence type="inferred from homology"/>
<keyword evidence="2" id="KW-0645">Protease</keyword>
<dbReference type="PANTHER" id="PTHR47053">
    <property type="entry name" value="MUREIN DD-ENDOPEPTIDASE MEPH-RELATED"/>
    <property type="match status" value="1"/>
</dbReference>
<dbReference type="PANTHER" id="PTHR47053:SF1">
    <property type="entry name" value="MUREIN DD-ENDOPEPTIDASE MEPH-RELATED"/>
    <property type="match status" value="1"/>
</dbReference>
<evidence type="ECO:0000313" key="8">
    <source>
        <dbReference type="EMBL" id="MBE9609846.1"/>
    </source>
</evidence>
<keyword evidence="4" id="KW-0788">Thiol protease</keyword>
<sequence length="312" mass="33088">MKLTHTLLASCLLLLGAAARADNTNTQDSAAAGRGDAWFAEPTPAAASGEGRNQDGAAKSRKPSPRSTPAPQADYAPAQDLLLSAMGLIGVKYKWGGNSPETGLDCSGFVRYVFTKSMNITLPRTAFEMAQRGQSIDKSELKPGDLVFFNTLGRTFSHVGIYLGDNRFIHSPRAGRSVEIVDMNQRYWQQRWNGARRIADGAGDSVNINSLLASSKNERSAAATTAPASERSASSSRQCRKVTTGKGSRKKTTTVCSRASSESSKPAATKAKGKSSGKAKPTSSKKPASSKSTKPAQKKTATKPKSASDKKK</sequence>
<name>A0A8J7FSJ3_9NEIS</name>
<protein>
    <submittedName>
        <fullName evidence="8">C40 family peptidase</fullName>
    </submittedName>
</protein>
<comment type="caution">
    <text evidence="8">The sequence shown here is derived from an EMBL/GenBank/DDBJ whole genome shotgun (WGS) entry which is preliminary data.</text>
</comment>
<dbReference type="GO" id="GO:0006508">
    <property type="term" value="P:proteolysis"/>
    <property type="evidence" value="ECO:0007669"/>
    <property type="project" value="UniProtKB-KW"/>
</dbReference>
<evidence type="ECO:0000256" key="4">
    <source>
        <dbReference type="ARBA" id="ARBA00022807"/>
    </source>
</evidence>
<reference evidence="8 9" key="1">
    <citation type="submission" date="2020-10" db="EMBL/GenBank/DDBJ databases">
        <title>The genome sequence of Chitinilyticum litopenaei 4Y14.</title>
        <authorList>
            <person name="Liu Y."/>
        </authorList>
    </citation>
    <scope>NUCLEOTIDE SEQUENCE [LARGE SCALE GENOMIC DNA]</scope>
    <source>
        <strain evidence="8 9">4Y14</strain>
    </source>
</reference>
<evidence type="ECO:0000256" key="3">
    <source>
        <dbReference type="ARBA" id="ARBA00022801"/>
    </source>
</evidence>
<keyword evidence="6" id="KW-0732">Signal</keyword>
<dbReference type="GO" id="GO:0008234">
    <property type="term" value="F:cysteine-type peptidase activity"/>
    <property type="evidence" value="ECO:0007669"/>
    <property type="project" value="UniProtKB-KW"/>
</dbReference>